<keyword evidence="2" id="KW-0472">Membrane</keyword>
<dbReference type="InterPro" id="IPR008075">
    <property type="entry name" value="LIMR"/>
</dbReference>
<feature type="transmembrane region" description="Helical" evidence="2">
    <location>
        <begin position="155"/>
        <end position="177"/>
    </location>
</feature>
<dbReference type="Proteomes" id="UP000046393">
    <property type="component" value="Unplaced"/>
</dbReference>
<dbReference type="AlphaFoldDB" id="A0A0N5AL31"/>
<dbReference type="PANTHER" id="PTHR12625">
    <property type="entry name" value="LIPOCALIN-1 INTERACTING MEMBRANE RECEPTOR LIMR"/>
    <property type="match status" value="1"/>
</dbReference>
<name>A0A0N5AL31_9BILA</name>
<evidence type="ECO:0000313" key="3">
    <source>
        <dbReference type="Proteomes" id="UP000046393"/>
    </source>
</evidence>
<feature type="transmembrane region" description="Helical" evidence="2">
    <location>
        <begin position="478"/>
        <end position="498"/>
    </location>
</feature>
<feature type="transmembrane region" description="Helical" evidence="2">
    <location>
        <begin position="345"/>
        <end position="370"/>
    </location>
</feature>
<dbReference type="GO" id="GO:0007165">
    <property type="term" value="P:signal transduction"/>
    <property type="evidence" value="ECO:0007669"/>
    <property type="project" value="TreeGrafter"/>
</dbReference>
<feature type="transmembrane region" description="Helical" evidence="2">
    <location>
        <begin position="390"/>
        <end position="414"/>
    </location>
</feature>
<comment type="similarity">
    <text evidence="1">Belongs to the LIMR family.</text>
</comment>
<feature type="transmembrane region" description="Helical" evidence="2">
    <location>
        <begin position="197"/>
        <end position="218"/>
    </location>
</feature>
<evidence type="ECO:0000256" key="1">
    <source>
        <dbReference type="ARBA" id="ARBA00010487"/>
    </source>
</evidence>
<dbReference type="WBParaSite" id="SMUV_0000522301-mRNA-1">
    <property type="protein sequence ID" value="SMUV_0000522301-mRNA-1"/>
    <property type="gene ID" value="SMUV_0000522301"/>
</dbReference>
<dbReference type="Pfam" id="PF04791">
    <property type="entry name" value="LMBR1"/>
    <property type="match status" value="2"/>
</dbReference>
<dbReference type="InterPro" id="IPR006876">
    <property type="entry name" value="LMBR1-like_membr_prot"/>
</dbReference>
<sequence>MDAAEDYEETEKRFYEFVRRHLIYLLLFIFLYLISYSLLRYYKKRCDYDELYAGKEDFFVFRTSLWMCTCSLAVSFAAATLLPFSVIGSEIIHTYPNSYYFKWLNWPLIHTLWNYIFGLSNLSLFILLPFAYFFIESQGIKGHGKGIMARVYETLAVCTMLIVLIASLADIIRAFFFSRTLSISLSIINFASVNLPFVYSCVSLFGVLALLITTPFGFTRMFTVTANHLLAVHLDGQPDHRSNSGEEFKYDELQQKRQKLLNGHISCLPPGNPSLLSFPLRNSLRHRSMQKRLSSSSLSSSSSTVTLVSSPSTPLLHFGKQSEPFLPEKPLRGYQKVLQTIKYPIAIIVLLVLTMVSVLMVIINILQLIIGYRALPVYVRYINVNSRHIFGIFGAFVEVIIIWYFMLASIVGLYSAPILKKMRPLKAETSMTCIVANCTTVLILSSAFPVLARTLGITTFDLLGEYGNLDWLSNLKLVLAYNVLFLIPTVFCLVNHFTAPVRREVVRRFAHE</sequence>
<protein>
    <submittedName>
        <fullName evidence="4">Protein LMBR1L</fullName>
    </submittedName>
</protein>
<dbReference type="PRINTS" id="PR01692">
    <property type="entry name" value="LIPOCALINIMR"/>
</dbReference>
<dbReference type="GO" id="GO:0005886">
    <property type="term" value="C:plasma membrane"/>
    <property type="evidence" value="ECO:0007669"/>
    <property type="project" value="TreeGrafter"/>
</dbReference>
<dbReference type="PANTHER" id="PTHR12625:SF0">
    <property type="entry name" value="PROTEIN LILIPOD"/>
    <property type="match status" value="1"/>
</dbReference>
<dbReference type="STRING" id="451379.A0A0N5AL31"/>
<feature type="transmembrane region" description="Helical" evidence="2">
    <location>
        <begin position="63"/>
        <end position="92"/>
    </location>
</feature>
<feature type="transmembrane region" description="Helical" evidence="2">
    <location>
        <begin position="22"/>
        <end position="42"/>
    </location>
</feature>
<feature type="transmembrane region" description="Helical" evidence="2">
    <location>
        <begin position="112"/>
        <end position="135"/>
    </location>
</feature>
<proteinExistence type="inferred from homology"/>
<organism evidence="3 4">
    <name type="scientific">Syphacia muris</name>
    <dbReference type="NCBI Taxonomy" id="451379"/>
    <lineage>
        <taxon>Eukaryota</taxon>
        <taxon>Metazoa</taxon>
        <taxon>Ecdysozoa</taxon>
        <taxon>Nematoda</taxon>
        <taxon>Chromadorea</taxon>
        <taxon>Rhabditida</taxon>
        <taxon>Spirurina</taxon>
        <taxon>Oxyuridomorpha</taxon>
        <taxon>Oxyuroidea</taxon>
        <taxon>Oxyuridae</taxon>
        <taxon>Syphacia</taxon>
    </lineage>
</organism>
<accession>A0A0N5AL31</accession>
<keyword evidence="2" id="KW-1133">Transmembrane helix</keyword>
<evidence type="ECO:0000256" key="2">
    <source>
        <dbReference type="SAM" id="Phobius"/>
    </source>
</evidence>
<keyword evidence="3" id="KW-1185">Reference proteome</keyword>
<feature type="transmembrane region" description="Helical" evidence="2">
    <location>
        <begin position="434"/>
        <end position="458"/>
    </location>
</feature>
<dbReference type="GO" id="GO:0004888">
    <property type="term" value="F:transmembrane signaling receptor activity"/>
    <property type="evidence" value="ECO:0007669"/>
    <property type="project" value="TreeGrafter"/>
</dbReference>
<keyword evidence="2" id="KW-0812">Transmembrane</keyword>
<evidence type="ECO:0000313" key="4">
    <source>
        <dbReference type="WBParaSite" id="SMUV_0000522301-mRNA-1"/>
    </source>
</evidence>
<reference evidence="4" key="1">
    <citation type="submission" date="2017-02" db="UniProtKB">
        <authorList>
            <consortium name="WormBaseParasite"/>
        </authorList>
    </citation>
    <scope>IDENTIFICATION</scope>
</reference>